<evidence type="ECO:0000256" key="4">
    <source>
        <dbReference type="ARBA" id="ARBA00022692"/>
    </source>
</evidence>
<evidence type="ECO:0000259" key="10">
    <source>
        <dbReference type="Pfam" id="PF13632"/>
    </source>
</evidence>
<proteinExistence type="predicted"/>
<comment type="subcellular location">
    <subcellularLocation>
        <location evidence="1">Membrane</location>
        <topology evidence="1">Multi-pass membrane protein</topology>
    </subcellularLocation>
</comment>
<keyword evidence="3" id="KW-0808">Transferase</keyword>
<dbReference type="InterPro" id="IPR050321">
    <property type="entry name" value="Glycosyltr_2/OpgH_subfam"/>
</dbReference>
<feature type="transmembrane region" description="Helical" evidence="8">
    <location>
        <begin position="535"/>
        <end position="556"/>
    </location>
</feature>
<name>A0ABP7A736_9ACTN</name>
<dbReference type="Gene3D" id="3.90.550.10">
    <property type="entry name" value="Spore Coat Polysaccharide Biosynthesis Protein SpsA, Chain A"/>
    <property type="match status" value="1"/>
</dbReference>
<keyword evidence="5 8" id="KW-1133">Transmembrane helix</keyword>
<evidence type="ECO:0000256" key="5">
    <source>
        <dbReference type="ARBA" id="ARBA00022989"/>
    </source>
</evidence>
<feature type="domain" description="PilZ" evidence="9">
    <location>
        <begin position="568"/>
        <end position="646"/>
    </location>
</feature>
<dbReference type="Proteomes" id="UP001501490">
    <property type="component" value="Unassembled WGS sequence"/>
</dbReference>
<gene>
    <name evidence="11" type="ORF">GCM10022236_30390</name>
</gene>
<feature type="transmembrane region" description="Helical" evidence="8">
    <location>
        <begin position="506"/>
        <end position="529"/>
    </location>
</feature>
<dbReference type="CDD" id="cd06421">
    <property type="entry name" value="CESA_CelA_like"/>
    <property type="match status" value="1"/>
</dbReference>
<accession>A0ABP7A736</accession>
<evidence type="ECO:0000313" key="12">
    <source>
        <dbReference type="Proteomes" id="UP001501490"/>
    </source>
</evidence>
<protein>
    <submittedName>
        <fullName evidence="11">Glycosyltransferase</fullName>
    </submittedName>
</protein>
<comment type="caution">
    <text evidence="11">The sequence shown here is derived from an EMBL/GenBank/DDBJ whole genome shotgun (WGS) entry which is preliminary data.</text>
</comment>
<dbReference type="EMBL" id="BAABAB010000022">
    <property type="protein sequence ID" value="GAA3626051.1"/>
    <property type="molecule type" value="Genomic_DNA"/>
</dbReference>
<feature type="transmembrane region" description="Helical" evidence="8">
    <location>
        <begin position="428"/>
        <end position="447"/>
    </location>
</feature>
<reference evidence="12" key="1">
    <citation type="journal article" date="2019" name="Int. J. Syst. Evol. Microbiol.">
        <title>The Global Catalogue of Microorganisms (GCM) 10K type strain sequencing project: providing services to taxonomists for standard genome sequencing and annotation.</title>
        <authorList>
            <consortium name="The Broad Institute Genomics Platform"/>
            <consortium name="The Broad Institute Genome Sequencing Center for Infectious Disease"/>
            <person name="Wu L."/>
            <person name="Ma J."/>
        </authorList>
    </citation>
    <scope>NUCLEOTIDE SEQUENCE [LARGE SCALE GENOMIC DNA]</scope>
    <source>
        <strain evidence="12">JCM 16929</strain>
    </source>
</reference>
<organism evidence="11 12">
    <name type="scientific">Microlunatus ginsengisoli</name>
    <dbReference type="NCBI Taxonomy" id="363863"/>
    <lineage>
        <taxon>Bacteria</taxon>
        <taxon>Bacillati</taxon>
        <taxon>Actinomycetota</taxon>
        <taxon>Actinomycetes</taxon>
        <taxon>Propionibacteriales</taxon>
        <taxon>Propionibacteriaceae</taxon>
        <taxon>Microlunatus</taxon>
    </lineage>
</organism>
<keyword evidence="6 8" id="KW-0472">Membrane</keyword>
<keyword evidence="4 8" id="KW-0812">Transmembrane</keyword>
<evidence type="ECO:0000256" key="3">
    <source>
        <dbReference type="ARBA" id="ARBA00022679"/>
    </source>
</evidence>
<feature type="transmembrane region" description="Helical" evidence="8">
    <location>
        <begin position="400"/>
        <end position="422"/>
    </location>
</feature>
<dbReference type="Gene3D" id="2.40.10.220">
    <property type="entry name" value="predicted glycosyltransferase like domains"/>
    <property type="match status" value="1"/>
</dbReference>
<dbReference type="InterPro" id="IPR001173">
    <property type="entry name" value="Glyco_trans_2-like"/>
</dbReference>
<evidence type="ECO:0000256" key="8">
    <source>
        <dbReference type="SAM" id="Phobius"/>
    </source>
</evidence>
<feature type="transmembrane region" description="Helical" evidence="8">
    <location>
        <begin position="99"/>
        <end position="122"/>
    </location>
</feature>
<evidence type="ECO:0000256" key="1">
    <source>
        <dbReference type="ARBA" id="ARBA00004141"/>
    </source>
</evidence>
<feature type="domain" description="Glycosyltransferase 2-like" evidence="10">
    <location>
        <begin position="231"/>
        <end position="439"/>
    </location>
</feature>
<dbReference type="Pfam" id="PF07238">
    <property type="entry name" value="PilZ"/>
    <property type="match status" value="1"/>
</dbReference>
<feature type="region of interest" description="Disordered" evidence="7">
    <location>
        <begin position="1"/>
        <end position="30"/>
    </location>
</feature>
<dbReference type="SUPFAM" id="SSF53448">
    <property type="entry name" value="Nucleotide-diphospho-sugar transferases"/>
    <property type="match status" value="1"/>
</dbReference>
<feature type="transmembrane region" description="Helical" evidence="8">
    <location>
        <begin position="68"/>
        <end position="87"/>
    </location>
</feature>
<dbReference type="PANTHER" id="PTHR43867">
    <property type="entry name" value="CELLULOSE SYNTHASE CATALYTIC SUBUNIT A [UDP-FORMING]"/>
    <property type="match status" value="1"/>
</dbReference>
<evidence type="ECO:0000259" key="9">
    <source>
        <dbReference type="Pfam" id="PF07238"/>
    </source>
</evidence>
<keyword evidence="2" id="KW-0328">Glycosyltransferase</keyword>
<dbReference type="Pfam" id="PF13632">
    <property type="entry name" value="Glyco_trans_2_3"/>
    <property type="match status" value="1"/>
</dbReference>
<keyword evidence="12" id="KW-1185">Reference proteome</keyword>
<evidence type="ECO:0000256" key="2">
    <source>
        <dbReference type="ARBA" id="ARBA00022676"/>
    </source>
</evidence>
<sequence length="703" mass="76626">MHPSQSQDSPVAAEPLASGPAPSVSGSLPAGRPVAARVRRGALGADGALAGWAAGIDYLGTETTRSRLIAHAGVLGSIIALLLYVSWRVLFTLPSGGWNLAVALVLVAFELFPVFGLVIRAVTLWNIDCRRPEPVTTAEPGLRSAVFIPTYNEPVEVIAPTIAAACRLEPAHQTWVLDDGDRPWVAELCRDLGARYVRRDEHSHAKAGNMNHALDLMHRETEDGAEPIDVVAVLDCDHVPLPHFLTATLGWFHDERLALVQAPQTYYNSGAFDDDGDTGEQGMFFHVLLPARNHDGAGPFWCGSTSLIRVSALREVGGISTDTIVEDMHTTLNLLRKDWKTAYHHQVLALGLAPATPDQYLLQRRRWGMGSMQVLVRERLWAAKRWLSWRNYYEYLSGTLWWLEGVGTVFAFLIPAIVLVSGAQVSTANPWLFLAVFVVMFTIRLWGSRAMYRLHLHWPTAFALRILRVPVGLSCLFWLLTRRTLQFQVTPKAGANQRARGQAPRVLWGLVAVLAFVAVYALLGLSGLVPWHTTAASTVASGVWLILAGLVLVMGIRRIQAAEFATSRRNAYRVVLRAPVTLGEIPGELVDISVGGAAVRLPKGSLAPSGEIALSLPGGADPVLLQTVRIRSSDGGSEIASLRVRFGDWAAYRSLSLWLFHTPAGAVDGLPDGIPAVALRRDLRRTGRPTLARQYRAEGDGTP</sequence>
<evidence type="ECO:0000256" key="6">
    <source>
        <dbReference type="ARBA" id="ARBA00023136"/>
    </source>
</evidence>
<dbReference type="InterPro" id="IPR009875">
    <property type="entry name" value="PilZ_domain"/>
</dbReference>
<dbReference type="PANTHER" id="PTHR43867:SF2">
    <property type="entry name" value="CELLULOSE SYNTHASE CATALYTIC SUBUNIT A [UDP-FORMING]"/>
    <property type="match status" value="1"/>
</dbReference>
<evidence type="ECO:0000313" key="11">
    <source>
        <dbReference type="EMBL" id="GAA3626051.1"/>
    </source>
</evidence>
<dbReference type="InterPro" id="IPR029044">
    <property type="entry name" value="Nucleotide-diphossugar_trans"/>
</dbReference>
<evidence type="ECO:0000256" key="7">
    <source>
        <dbReference type="SAM" id="MobiDB-lite"/>
    </source>
</evidence>